<dbReference type="Proteomes" id="UP000014074">
    <property type="component" value="Unassembled WGS sequence"/>
</dbReference>
<dbReference type="EMBL" id="KB933102">
    <property type="protein sequence ID" value="EOO00168.1"/>
    <property type="molecule type" value="Genomic_DNA"/>
</dbReference>
<gene>
    <name evidence="1" type="ORF">UCRPA7_4341</name>
</gene>
<dbReference type="Gene3D" id="1.50.10.20">
    <property type="match status" value="1"/>
</dbReference>
<dbReference type="InterPro" id="IPR005198">
    <property type="entry name" value="Glyco_hydro_76"/>
</dbReference>
<keyword evidence="2" id="KW-1185">Reference proteome</keyword>
<dbReference type="PANTHER" id="PTHR47791">
    <property type="entry name" value="MEIOTICALLY UP-REGULATED GENE 191 PROTEIN"/>
    <property type="match status" value="1"/>
</dbReference>
<dbReference type="Pfam" id="PF03663">
    <property type="entry name" value="Glyco_hydro_76"/>
    <property type="match status" value="1"/>
</dbReference>
<dbReference type="HOGENOM" id="CLU_028686_0_0_1"/>
<dbReference type="SUPFAM" id="SSF48208">
    <property type="entry name" value="Six-hairpin glycosidases"/>
    <property type="match status" value="1"/>
</dbReference>
<reference evidence="2" key="1">
    <citation type="journal article" date="2013" name="Genome Announc.">
        <title>Draft genome sequence of the ascomycete Phaeoacremonium aleophilum strain UCR-PA7, a causal agent of the esca disease complex in grapevines.</title>
        <authorList>
            <person name="Blanco-Ulate B."/>
            <person name="Rolshausen P."/>
            <person name="Cantu D."/>
        </authorList>
    </citation>
    <scope>NUCLEOTIDE SEQUENCE [LARGE SCALE GENOMIC DNA]</scope>
    <source>
        <strain evidence="2">UCR-PA7</strain>
    </source>
</reference>
<evidence type="ECO:0000313" key="1">
    <source>
        <dbReference type="EMBL" id="EOO00168.1"/>
    </source>
</evidence>
<dbReference type="GeneID" id="19324783"/>
<dbReference type="GO" id="GO:0016787">
    <property type="term" value="F:hydrolase activity"/>
    <property type="evidence" value="ECO:0007669"/>
    <property type="project" value="UniProtKB-KW"/>
</dbReference>
<accession>R8BLC9</accession>
<protein>
    <submittedName>
        <fullName evidence="1">Putative glycosyl hydrolase protein</fullName>
    </submittedName>
</protein>
<sequence length="325" mass="36351">MNGYYNLTDGRWSTVDAWWLTGNALQAILDFMYKTGNRQYMDMVLNTIEKQKEPLPWYPEGGGIFRSDSTDDTGWWALAMVRAFDLTGNQRYLDYAILDEEYIYSYWNTSSCGGGVPWQIPTRSYKNAISNELHIKLAASIHNRIPGDRIYLERALQAWEWFRGSGMINADHLINDGLAESNGTCFNNGQTTWTYNQGVILGGLTELFRAVGEPSYLAEAREIADAVISSETLSPNGVLTEPCDPAIGCNADQANFKGIFARNLAELDAVLADHPYHSYLVTNARTMVQNDRNATDYYGIDWRGPIMNSTLGSQISAVSLLSTVI</sequence>
<dbReference type="eggNOG" id="ENOG502QSWP">
    <property type="taxonomic scope" value="Eukaryota"/>
</dbReference>
<dbReference type="InterPro" id="IPR053169">
    <property type="entry name" value="MUG_Protein"/>
</dbReference>
<dbReference type="RefSeq" id="XP_007915087.1">
    <property type="nucleotide sequence ID" value="XM_007916896.1"/>
</dbReference>
<organism evidence="1 2">
    <name type="scientific">Phaeoacremonium minimum (strain UCR-PA7)</name>
    <name type="common">Esca disease fungus</name>
    <name type="synonym">Togninia minima</name>
    <dbReference type="NCBI Taxonomy" id="1286976"/>
    <lineage>
        <taxon>Eukaryota</taxon>
        <taxon>Fungi</taxon>
        <taxon>Dikarya</taxon>
        <taxon>Ascomycota</taxon>
        <taxon>Pezizomycotina</taxon>
        <taxon>Sordariomycetes</taxon>
        <taxon>Sordariomycetidae</taxon>
        <taxon>Togniniales</taxon>
        <taxon>Togniniaceae</taxon>
        <taxon>Phaeoacremonium</taxon>
    </lineage>
</organism>
<proteinExistence type="predicted"/>
<keyword evidence="1" id="KW-0378">Hydrolase</keyword>
<dbReference type="InterPro" id="IPR008928">
    <property type="entry name" value="6-hairpin_glycosidase_sf"/>
</dbReference>
<dbReference type="PANTHER" id="PTHR47791:SF3">
    <property type="entry name" value="MEIOTICALLY UP-REGULATED GENE 191 PROTEIN"/>
    <property type="match status" value="1"/>
</dbReference>
<dbReference type="AlphaFoldDB" id="R8BLC9"/>
<name>R8BLC9_PHAM7</name>
<evidence type="ECO:0000313" key="2">
    <source>
        <dbReference type="Proteomes" id="UP000014074"/>
    </source>
</evidence>
<dbReference type="GO" id="GO:0005975">
    <property type="term" value="P:carbohydrate metabolic process"/>
    <property type="evidence" value="ECO:0007669"/>
    <property type="project" value="InterPro"/>
</dbReference>
<dbReference type="OrthoDB" id="9984024at2759"/>
<dbReference type="KEGG" id="tmn:UCRPA7_4341"/>